<feature type="transmembrane region" description="Helical" evidence="1">
    <location>
        <begin position="7"/>
        <end position="29"/>
    </location>
</feature>
<keyword evidence="1" id="KW-0472">Membrane</keyword>
<comment type="caution">
    <text evidence="2">The sequence shown here is derived from an EMBL/GenBank/DDBJ whole genome shotgun (WGS) entry which is preliminary data.</text>
</comment>
<protein>
    <recommendedName>
        <fullName evidence="4">DUF4352 domain-containing protein</fullName>
    </recommendedName>
</protein>
<name>A0AB36D0Y5_9PSED</name>
<keyword evidence="1" id="KW-1133">Transmembrane helix</keyword>
<gene>
    <name evidence="2" type="ORF">HBO26_21355</name>
</gene>
<keyword evidence="1" id="KW-0812">Transmembrane</keyword>
<accession>A0AB36D0Y5</accession>
<proteinExistence type="predicted"/>
<reference evidence="2 3" key="1">
    <citation type="journal article" date="2020" name="Front. Microbiol.">
        <title>Genetic Organization of the aprX-lipA2 Operon Affects the Proteolytic Potential of Pseudomonas Species in Milk.</title>
        <authorList>
            <person name="Maier C."/>
            <person name="Huptas C."/>
            <person name="von Neubeck M."/>
            <person name="Scherer S."/>
            <person name="Wenning M."/>
            <person name="Lucking G."/>
        </authorList>
    </citation>
    <scope>NUCLEOTIDE SEQUENCE [LARGE SCALE GENOMIC DNA]</scope>
    <source>
        <strain evidence="2 3">WS 5114</strain>
    </source>
</reference>
<dbReference type="EMBL" id="JAAQXV010000007">
    <property type="protein sequence ID" value="NMZ81835.1"/>
    <property type="molecule type" value="Genomic_DNA"/>
</dbReference>
<evidence type="ECO:0000256" key="1">
    <source>
        <dbReference type="SAM" id="Phobius"/>
    </source>
</evidence>
<sequence length="193" mass="21413">MHQYSQIALNFTSVLAAIAIGAWACWSTYAVKREGEIAELTLQDLKQKTSLAPHIGIRLQTKIHPSPTVATTVEVAVTMINQGTDFARLNLEKRVLSITKVDFQSGSPVFSHSRSLGDTRFKGETEWVGGYVDIGPSETYEINYIFQVAEPGLYLVRFLSRMNSDFLVTHKARTLTPALIDYSAGADQYITIP</sequence>
<evidence type="ECO:0008006" key="4">
    <source>
        <dbReference type="Google" id="ProtNLM"/>
    </source>
</evidence>
<dbReference type="AlphaFoldDB" id="A0AB36D0Y5"/>
<dbReference type="RefSeq" id="WP_169857831.1">
    <property type="nucleotide sequence ID" value="NZ_JAAQXV010000007.1"/>
</dbReference>
<organism evidence="2 3">
    <name type="scientific">Pseudomonas mandelii</name>
    <dbReference type="NCBI Taxonomy" id="75612"/>
    <lineage>
        <taxon>Bacteria</taxon>
        <taxon>Pseudomonadati</taxon>
        <taxon>Pseudomonadota</taxon>
        <taxon>Gammaproteobacteria</taxon>
        <taxon>Pseudomonadales</taxon>
        <taxon>Pseudomonadaceae</taxon>
        <taxon>Pseudomonas</taxon>
    </lineage>
</organism>
<dbReference type="Proteomes" id="UP000548707">
    <property type="component" value="Unassembled WGS sequence"/>
</dbReference>
<evidence type="ECO:0000313" key="3">
    <source>
        <dbReference type="Proteomes" id="UP000548707"/>
    </source>
</evidence>
<evidence type="ECO:0000313" key="2">
    <source>
        <dbReference type="EMBL" id="NMZ81835.1"/>
    </source>
</evidence>